<feature type="binding site" evidence="11">
    <location>
        <position position="340"/>
    </location>
    <ligand>
        <name>Mg(2+)</name>
        <dbReference type="ChEBI" id="CHEBI:18420"/>
        <note>shared with alpha subunit</note>
    </ligand>
</feature>
<feature type="binding site" evidence="11">
    <location>
        <position position="346"/>
    </location>
    <ligand>
        <name>Mg(2+)</name>
        <dbReference type="ChEBI" id="CHEBI:18420"/>
        <note>shared with alpha subunit</note>
    </ligand>
</feature>
<evidence type="ECO:0000256" key="3">
    <source>
        <dbReference type="ARBA" id="ARBA00022598"/>
    </source>
</evidence>
<name>A0A2G9YSG1_9BACT</name>
<dbReference type="InterPro" id="IPR005146">
    <property type="entry name" value="B3/B4_tRNA-bd"/>
</dbReference>
<accession>A0A2G9YSG1</accession>
<evidence type="ECO:0000256" key="11">
    <source>
        <dbReference type="HAMAP-Rule" id="MF_00283"/>
    </source>
</evidence>
<evidence type="ECO:0000259" key="13">
    <source>
        <dbReference type="PROSITE" id="PS51483"/>
    </source>
</evidence>
<dbReference type="SMART" id="SM00873">
    <property type="entry name" value="B3_4"/>
    <property type="match status" value="1"/>
</dbReference>
<dbReference type="SUPFAM" id="SSF46955">
    <property type="entry name" value="Putative DNA-binding domain"/>
    <property type="match status" value="2"/>
</dbReference>
<dbReference type="Pfam" id="PF03147">
    <property type="entry name" value="FDX-ACB"/>
    <property type="match status" value="1"/>
</dbReference>
<keyword evidence="3 11" id="KW-0436">Ligase</keyword>
<keyword evidence="11" id="KW-0963">Cytoplasm</keyword>
<dbReference type="Pfam" id="PF17759">
    <property type="entry name" value="tRNA_synthFbeta"/>
    <property type="match status" value="1"/>
</dbReference>
<evidence type="ECO:0000256" key="9">
    <source>
        <dbReference type="ARBA" id="ARBA00023146"/>
    </source>
</evidence>
<reference evidence="14 15" key="1">
    <citation type="submission" date="2017-09" db="EMBL/GenBank/DDBJ databases">
        <title>Depth-based differentiation of microbial function through sediment-hosted aquifers and enrichment of novel symbionts in the deep terrestrial subsurface.</title>
        <authorList>
            <person name="Probst A.J."/>
            <person name="Ladd B."/>
            <person name="Jarett J.K."/>
            <person name="Geller-Mcgrath D.E."/>
            <person name="Sieber C.M."/>
            <person name="Emerson J.B."/>
            <person name="Anantharaman K."/>
            <person name="Thomas B.C."/>
            <person name="Malmstrom R."/>
            <person name="Stieglmeier M."/>
            <person name="Klingl A."/>
            <person name="Woyke T."/>
            <person name="Ryan C.M."/>
            <person name="Banfield J.F."/>
        </authorList>
    </citation>
    <scope>NUCLEOTIDE SEQUENCE [LARGE SCALE GENOMIC DNA]</scope>
    <source>
        <strain evidence="14">CG23_combo_of_CG06-09_8_20_14_all_40_13</strain>
    </source>
</reference>
<evidence type="ECO:0000259" key="12">
    <source>
        <dbReference type="PROSITE" id="PS51447"/>
    </source>
</evidence>
<dbReference type="SMART" id="SM00896">
    <property type="entry name" value="FDX-ACB"/>
    <property type="match status" value="1"/>
</dbReference>
<organism evidence="14 15">
    <name type="scientific">Candidatus Nealsonbacteria bacterium CG23_combo_of_CG06-09_8_20_14_all_40_13</name>
    <dbReference type="NCBI Taxonomy" id="1974724"/>
    <lineage>
        <taxon>Bacteria</taxon>
        <taxon>Candidatus Nealsoniibacteriota</taxon>
    </lineage>
</organism>
<keyword evidence="4 11" id="KW-0479">Metal-binding</keyword>
<comment type="caution">
    <text evidence="14">The sequence shown here is derived from an EMBL/GenBank/DDBJ whole genome shotgun (WGS) entry which is preliminary data.</text>
</comment>
<dbReference type="InterPro" id="IPR041616">
    <property type="entry name" value="PheRS_beta_core"/>
</dbReference>
<dbReference type="Pfam" id="PF03484">
    <property type="entry name" value="B5"/>
    <property type="match status" value="1"/>
</dbReference>
<evidence type="ECO:0000313" key="14">
    <source>
        <dbReference type="EMBL" id="PIP21653.1"/>
    </source>
</evidence>
<evidence type="ECO:0000256" key="7">
    <source>
        <dbReference type="ARBA" id="ARBA00022842"/>
    </source>
</evidence>
<dbReference type="Gene3D" id="3.30.930.10">
    <property type="entry name" value="Bira Bifunctional Protein, Domain 2"/>
    <property type="match status" value="1"/>
</dbReference>
<dbReference type="HAMAP" id="MF_00283">
    <property type="entry name" value="Phe_tRNA_synth_beta1"/>
    <property type="match status" value="1"/>
</dbReference>
<dbReference type="SUPFAM" id="SSF56037">
    <property type="entry name" value="PheT/TilS domain"/>
    <property type="match status" value="1"/>
</dbReference>
<dbReference type="GO" id="GO:0009328">
    <property type="term" value="C:phenylalanine-tRNA ligase complex"/>
    <property type="evidence" value="ECO:0007669"/>
    <property type="project" value="TreeGrafter"/>
</dbReference>
<comment type="subunit">
    <text evidence="2 11">Tetramer of two alpha and two beta subunits.</text>
</comment>
<comment type="cofactor">
    <cofactor evidence="11">
        <name>Mg(2+)</name>
        <dbReference type="ChEBI" id="CHEBI:18420"/>
    </cofactor>
    <text evidence="11">Binds 2 magnesium ions per tetramer.</text>
</comment>
<evidence type="ECO:0000256" key="10">
    <source>
        <dbReference type="ARBA" id="ARBA00049255"/>
    </source>
</evidence>
<dbReference type="PANTHER" id="PTHR10947">
    <property type="entry name" value="PHENYLALANYL-TRNA SYNTHETASE BETA CHAIN AND LEUCINE-RICH REPEAT-CONTAINING PROTEIN 47"/>
    <property type="match status" value="1"/>
</dbReference>
<dbReference type="InterPro" id="IPR005147">
    <property type="entry name" value="tRNA_synthase_B5-dom"/>
</dbReference>
<dbReference type="NCBIfam" id="TIGR00472">
    <property type="entry name" value="pheT_bact"/>
    <property type="match status" value="1"/>
</dbReference>
<keyword evidence="6 11" id="KW-0067">ATP-binding</keyword>
<proteinExistence type="inferred from homology"/>
<evidence type="ECO:0000256" key="5">
    <source>
        <dbReference type="ARBA" id="ARBA00022741"/>
    </source>
</evidence>
<gene>
    <name evidence="11 14" type="primary">pheT</name>
    <name evidence="14" type="ORF">COX39_01870</name>
</gene>
<dbReference type="PANTHER" id="PTHR10947:SF0">
    <property type="entry name" value="PHENYLALANINE--TRNA LIGASE BETA SUBUNIT"/>
    <property type="match status" value="1"/>
</dbReference>
<dbReference type="SUPFAM" id="SSF55681">
    <property type="entry name" value="Class II aaRS and biotin synthetases"/>
    <property type="match status" value="1"/>
</dbReference>
<dbReference type="GO" id="GO:0005524">
    <property type="term" value="F:ATP binding"/>
    <property type="evidence" value="ECO:0007669"/>
    <property type="project" value="UniProtKB-UniRule"/>
</dbReference>
<feature type="binding site" evidence="11">
    <location>
        <position position="349"/>
    </location>
    <ligand>
        <name>Mg(2+)</name>
        <dbReference type="ChEBI" id="CHEBI:18420"/>
        <note>shared with alpha subunit</note>
    </ligand>
</feature>
<dbReference type="PROSITE" id="PS51447">
    <property type="entry name" value="FDX_ACB"/>
    <property type="match status" value="1"/>
</dbReference>
<keyword evidence="8 11" id="KW-0648">Protein biosynthesis</keyword>
<dbReference type="GO" id="GO:0000287">
    <property type="term" value="F:magnesium ion binding"/>
    <property type="evidence" value="ECO:0007669"/>
    <property type="project" value="UniProtKB-UniRule"/>
</dbReference>
<evidence type="ECO:0000256" key="1">
    <source>
        <dbReference type="ARBA" id="ARBA00008653"/>
    </source>
</evidence>
<dbReference type="EMBL" id="PCRM01000026">
    <property type="protein sequence ID" value="PIP21653.1"/>
    <property type="molecule type" value="Genomic_DNA"/>
</dbReference>
<feature type="binding site" evidence="11">
    <location>
        <position position="350"/>
    </location>
    <ligand>
        <name>Mg(2+)</name>
        <dbReference type="ChEBI" id="CHEBI:18420"/>
        <note>shared with alpha subunit</note>
    </ligand>
</feature>
<protein>
    <recommendedName>
        <fullName evidence="11">Phenylalanine--tRNA ligase beta subunit</fullName>
        <ecNumber evidence="11">6.1.1.20</ecNumber>
    </recommendedName>
    <alternativeName>
        <fullName evidence="11">Phenylalanyl-tRNA synthetase beta subunit</fullName>
        <shortName evidence="11">PheRS</shortName>
    </alternativeName>
</protein>
<dbReference type="InterPro" id="IPR005121">
    <property type="entry name" value="Fdx_antiC-bd"/>
</dbReference>
<dbReference type="GO" id="GO:0004826">
    <property type="term" value="F:phenylalanine-tRNA ligase activity"/>
    <property type="evidence" value="ECO:0007669"/>
    <property type="project" value="UniProtKB-UniRule"/>
</dbReference>
<dbReference type="Pfam" id="PF03483">
    <property type="entry name" value="B3_4"/>
    <property type="match status" value="1"/>
</dbReference>
<dbReference type="Gene3D" id="3.50.40.10">
    <property type="entry name" value="Phenylalanyl-trna Synthetase, Chain B, domain 3"/>
    <property type="match status" value="1"/>
</dbReference>
<sequence length="642" mass="74429">MKVPIEWLKDFIEINQSPQELADGISLHSLQVEKINDGILEIEITPNRADCLSILGIAREIAAFTNSKLKTQKLKLQLKTQRINKPIEVKIEEPKICPRYSYRIIDGIKIKPSPRWMQERLIAYGFRPINNVVDTTNYIMIEFGQPLHAFDYDKISGAKMTIRRARTNEKLETLDGIIRVLNSQAIIIQDKDKLIDLAGIMGGQNSQVTENTSTIILQAAVFDPILIRKTCKKLSLQTDASYRYERNIDFNGTIDCLNATADLILETSAGQTGKIFDLQNIKWRPVRIIWQPENDVKRILGIKISHEKILNFLKKLEIKCISCSVDKKTCLMEIPSFRHDLKIREDLVEEIARMHNYNNFPISLLSQETPPINFSWDNLEFLMDLLVNYGFMQVINYPYLSKNDLLNANINPTKCLEIANPISSETRYLRPNLQVSILKNIAKNPFSSEINIFESGSIFPAGKEVTSLILATTQKEEIFKQIIEKLQQIFKVNIDVKIEKINNQLLNNFKIRKRNVYTIMIEDIDRRLSNVKNISQYKLNFSPTKYIPISKFPPAAFDLAFITDKNQNSMEIEDEIKKYDSNIFIVELFDEYYFVKKNTKNIAFHIWIQKADNSFNEKEITQIKDKIIRNIISKFKAKLRNY</sequence>
<dbReference type="GO" id="GO:0006432">
    <property type="term" value="P:phenylalanyl-tRNA aminoacylation"/>
    <property type="evidence" value="ECO:0007669"/>
    <property type="project" value="UniProtKB-UniRule"/>
</dbReference>
<keyword evidence="9 11" id="KW-0030">Aminoacyl-tRNA synthetase</keyword>
<dbReference type="AlphaFoldDB" id="A0A2G9YSG1"/>
<comment type="subcellular location">
    <subcellularLocation>
        <location evidence="11">Cytoplasm</location>
    </subcellularLocation>
</comment>
<dbReference type="InterPro" id="IPR020825">
    <property type="entry name" value="Phe-tRNA_synthase-like_B3/B4"/>
</dbReference>
<keyword evidence="7 11" id="KW-0460">Magnesium</keyword>
<dbReference type="EC" id="6.1.1.20" evidence="11"/>
<feature type="domain" description="B5" evidence="13">
    <location>
        <begin position="284"/>
        <end position="362"/>
    </location>
</feature>
<dbReference type="InterPro" id="IPR004532">
    <property type="entry name" value="Phe-tRNA-ligase_IIc_bsu_bact"/>
</dbReference>
<dbReference type="Proteomes" id="UP000231567">
    <property type="component" value="Unassembled WGS sequence"/>
</dbReference>
<feature type="domain" description="FDX-ACB" evidence="12">
    <location>
        <begin position="550"/>
        <end position="640"/>
    </location>
</feature>
<dbReference type="Gene3D" id="3.30.56.10">
    <property type="match status" value="2"/>
</dbReference>
<dbReference type="InterPro" id="IPR045060">
    <property type="entry name" value="Phe-tRNA-ligase_IIc_bsu"/>
</dbReference>
<keyword evidence="5 11" id="KW-0547">Nucleotide-binding</keyword>
<evidence type="ECO:0000256" key="6">
    <source>
        <dbReference type="ARBA" id="ARBA00022840"/>
    </source>
</evidence>
<evidence type="ECO:0000313" key="15">
    <source>
        <dbReference type="Proteomes" id="UP000231567"/>
    </source>
</evidence>
<dbReference type="Gene3D" id="3.30.70.380">
    <property type="entry name" value="Ferrodoxin-fold anticodon-binding domain"/>
    <property type="match status" value="1"/>
</dbReference>
<dbReference type="SUPFAM" id="SSF54991">
    <property type="entry name" value="Anticodon-binding domain of PheRS"/>
    <property type="match status" value="1"/>
</dbReference>
<dbReference type="SMART" id="SM00874">
    <property type="entry name" value="B5"/>
    <property type="match status" value="1"/>
</dbReference>
<comment type="similarity">
    <text evidence="1 11">Belongs to the phenylalanyl-tRNA synthetase beta subunit family. Type 1 subfamily.</text>
</comment>
<evidence type="ECO:0000256" key="2">
    <source>
        <dbReference type="ARBA" id="ARBA00011209"/>
    </source>
</evidence>
<dbReference type="PROSITE" id="PS51483">
    <property type="entry name" value="B5"/>
    <property type="match status" value="1"/>
</dbReference>
<dbReference type="FunFam" id="3.30.56.10:FF:000001">
    <property type="entry name" value="Phenylalanine--tRNA ligase beta subunit"/>
    <property type="match status" value="1"/>
</dbReference>
<dbReference type="GO" id="GO:0003723">
    <property type="term" value="F:RNA binding"/>
    <property type="evidence" value="ECO:0007669"/>
    <property type="project" value="InterPro"/>
</dbReference>
<dbReference type="InterPro" id="IPR045864">
    <property type="entry name" value="aa-tRNA-synth_II/BPL/LPL"/>
</dbReference>
<evidence type="ECO:0000256" key="4">
    <source>
        <dbReference type="ARBA" id="ARBA00022723"/>
    </source>
</evidence>
<evidence type="ECO:0000256" key="8">
    <source>
        <dbReference type="ARBA" id="ARBA00022917"/>
    </source>
</evidence>
<comment type="catalytic activity">
    <reaction evidence="10 11">
        <text>tRNA(Phe) + L-phenylalanine + ATP = L-phenylalanyl-tRNA(Phe) + AMP + diphosphate + H(+)</text>
        <dbReference type="Rhea" id="RHEA:19413"/>
        <dbReference type="Rhea" id="RHEA-COMP:9668"/>
        <dbReference type="Rhea" id="RHEA-COMP:9699"/>
        <dbReference type="ChEBI" id="CHEBI:15378"/>
        <dbReference type="ChEBI" id="CHEBI:30616"/>
        <dbReference type="ChEBI" id="CHEBI:33019"/>
        <dbReference type="ChEBI" id="CHEBI:58095"/>
        <dbReference type="ChEBI" id="CHEBI:78442"/>
        <dbReference type="ChEBI" id="CHEBI:78531"/>
        <dbReference type="ChEBI" id="CHEBI:456215"/>
        <dbReference type="EC" id="6.1.1.20"/>
    </reaction>
</comment>
<dbReference type="InterPro" id="IPR036690">
    <property type="entry name" value="Fdx_antiC-bd_sf"/>
</dbReference>
<dbReference type="InterPro" id="IPR009061">
    <property type="entry name" value="DNA-bd_dom_put_sf"/>
</dbReference>